<evidence type="ECO:0008006" key="4">
    <source>
        <dbReference type="Google" id="ProtNLM"/>
    </source>
</evidence>
<name>A0ABQ2HQQ6_9MICO</name>
<protein>
    <recommendedName>
        <fullName evidence="4">Antitoxin protein of toxin-antitoxin system</fullName>
    </recommendedName>
</protein>
<dbReference type="InterPro" id="IPR028037">
    <property type="entry name" value="Antitoxin_Rv0909/MT0933"/>
</dbReference>
<gene>
    <name evidence="2" type="ORF">GCM10009721_12480</name>
</gene>
<sequence length="123" mass="12959">MSFGEQLKHKADEVHFQEKAKDFGDAVVEMAKTVMSAAAGYAQENRGKVDGALDKAEAKIEEKTGGKHADTVTKVRSSVDKGIDKLVEQNSSSKAAPPTSAASAVPDDKHSAFDEESPAGNPT</sequence>
<dbReference type="Pfam" id="PF14013">
    <property type="entry name" value="MT0933_antitox"/>
    <property type="match status" value="1"/>
</dbReference>
<feature type="region of interest" description="Disordered" evidence="1">
    <location>
        <begin position="86"/>
        <end position="123"/>
    </location>
</feature>
<evidence type="ECO:0000313" key="2">
    <source>
        <dbReference type="EMBL" id="GGM88864.1"/>
    </source>
</evidence>
<accession>A0ABQ2HQQ6</accession>
<feature type="compositionally biased region" description="Low complexity" evidence="1">
    <location>
        <begin position="91"/>
        <end position="104"/>
    </location>
</feature>
<proteinExistence type="predicted"/>
<organism evidence="2 3">
    <name type="scientific">Terrabacter tumescens</name>
    <dbReference type="NCBI Taxonomy" id="60443"/>
    <lineage>
        <taxon>Bacteria</taxon>
        <taxon>Bacillati</taxon>
        <taxon>Actinomycetota</taxon>
        <taxon>Actinomycetes</taxon>
        <taxon>Micrococcales</taxon>
        <taxon>Intrasporangiaceae</taxon>
        <taxon>Terrabacter</taxon>
    </lineage>
</organism>
<dbReference type="Proteomes" id="UP000623461">
    <property type="component" value="Unassembled WGS sequence"/>
</dbReference>
<dbReference type="RefSeq" id="WP_030198440.1">
    <property type="nucleotide sequence ID" value="NZ_BMNZ01000002.1"/>
</dbReference>
<comment type="caution">
    <text evidence="2">The sequence shown here is derived from an EMBL/GenBank/DDBJ whole genome shotgun (WGS) entry which is preliminary data.</text>
</comment>
<evidence type="ECO:0000256" key="1">
    <source>
        <dbReference type="SAM" id="MobiDB-lite"/>
    </source>
</evidence>
<keyword evidence="3" id="KW-1185">Reference proteome</keyword>
<evidence type="ECO:0000313" key="3">
    <source>
        <dbReference type="Proteomes" id="UP000623461"/>
    </source>
</evidence>
<dbReference type="EMBL" id="BMNZ01000002">
    <property type="protein sequence ID" value="GGM88864.1"/>
    <property type="molecule type" value="Genomic_DNA"/>
</dbReference>
<reference evidence="3" key="1">
    <citation type="journal article" date="2019" name="Int. J. Syst. Evol. Microbiol.">
        <title>The Global Catalogue of Microorganisms (GCM) 10K type strain sequencing project: providing services to taxonomists for standard genome sequencing and annotation.</title>
        <authorList>
            <consortium name="The Broad Institute Genomics Platform"/>
            <consortium name="The Broad Institute Genome Sequencing Center for Infectious Disease"/>
            <person name="Wu L."/>
            <person name="Ma J."/>
        </authorList>
    </citation>
    <scope>NUCLEOTIDE SEQUENCE [LARGE SCALE GENOMIC DNA]</scope>
    <source>
        <strain evidence="3">JCM 1365</strain>
    </source>
</reference>